<organism evidence="1 2">
    <name type="scientific">Phytophthora nicotianae (strain INRA-310)</name>
    <name type="common">Phytophthora parasitica</name>
    <dbReference type="NCBI Taxonomy" id="761204"/>
    <lineage>
        <taxon>Eukaryota</taxon>
        <taxon>Sar</taxon>
        <taxon>Stramenopiles</taxon>
        <taxon>Oomycota</taxon>
        <taxon>Peronosporomycetes</taxon>
        <taxon>Peronosporales</taxon>
        <taxon>Peronosporaceae</taxon>
        <taxon>Phytophthora</taxon>
    </lineage>
</organism>
<dbReference type="AlphaFoldDB" id="W2Q145"/>
<sequence length="284" mass="31217">MKSPMSFVQMLRELECVKFKTSPAVLMAVFSGRLGSRGLTVMHFKEASEMSCLEDGSTNSSRERVKSCTDRHFVKENLPQRVNLVTCEGSEQHTSGANVPPICATDVQPPLITQSGSTIQSPNAIQQPLTIQSEFPIQKLSTETSLSATKDSTLMALKLVRPAVSSEVAARAHDNASQRRDLLRELQTATMAEVFSRFDVTPPASNCPTSQEGATGTEFLLNKLLQQALSDLARRSALSPSEFVELVRGQTMSDYRPNKNMVPTVLENVCKGYSHLDLLQRIVQ</sequence>
<dbReference type="RefSeq" id="XP_008907780.1">
    <property type="nucleotide sequence ID" value="XM_008909532.1"/>
</dbReference>
<accession>W2Q145</accession>
<dbReference type="Proteomes" id="UP000018817">
    <property type="component" value="Unassembled WGS sequence"/>
</dbReference>
<reference evidence="2" key="1">
    <citation type="submission" date="2011-12" db="EMBL/GenBank/DDBJ databases">
        <authorList>
            <consortium name="The Broad Institute Genome Sequencing Platform"/>
            <person name="Russ C."/>
            <person name="Tyler B."/>
            <person name="Panabieres F."/>
            <person name="Shan W."/>
            <person name="Tripathy S."/>
            <person name="Grunwald N."/>
            <person name="Machado M."/>
            <person name="Young S.K."/>
            <person name="Zeng Q."/>
            <person name="Gargeya S."/>
            <person name="Fitzgerald M."/>
            <person name="Haas B."/>
            <person name="Abouelleil A."/>
            <person name="Alvarado L."/>
            <person name="Arachchi H.M."/>
            <person name="Berlin A."/>
            <person name="Chapman S.B."/>
            <person name="Gearin G."/>
            <person name="Goldberg J."/>
            <person name="Griggs A."/>
            <person name="Gujja S."/>
            <person name="Hansen M."/>
            <person name="Heiman D."/>
            <person name="Howarth C."/>
            <person name="Larimer J."/>
            <person name="Lui A."/>
            <person name="MacDonald P.J.P."/>
            <person name="McCowen C."/>
            <person name="Montmayeur A."/>
            <person name="Murphy C."/>
            <person name="Neiman D."/>
            <person name="Pearson M."/>
            <person name="Priest M."/>
            <person name="Roberts A."/>
            <person name="Saif S."/>
            <person name="Shea T."/>
            <person name="Sisk P."/>
            <person name="Stolte C."/>
            <person name="Sykes S."/>
            <person name="Wortman J."/>
            <person name="Nusbaum C."/>
            <person name="Birren B."/>
        </authorList>
    </citation>
    <scope>NUCLEOTIDE SEQUENCE [LARGE SCALE GENOMIC DNA]</scope>
    <source>
        <strain evidence="2">INRA-310</strain>
    </source>
</reference>
<gene>
    <name evidence="1" type="ORF">PPTG_12832</name>
</gene>
<dbReference type="OrthoDB" id="122637at2759"/>
<name>W2Q145_PHYN3</name>
<proteinExistence type="predicted"/>
<dbReference type="GeneID" id="20182247"/>
<reference evidence="1 2" key="2">
    <citation type="submission" date="2013-11" db="EMBL/GenBank/DDBJ databases">
        <title>The Genome Sequence of Phytophthora parasitica INRA-310.</title>
        <authorList>
            <consortium name="The Broad Institute Genomics Platform"/>
            <person name="Russ C."/>
            <person name="Tyler B."/>
            <person name="Panabieres F."/>
            <person name="Shan W."/>
            <person name="Tripathy S."/>
            <person name="Grunwald N."/>
            <person name="Machado M."/>
            <person name="Johnson C.S."/>
            <person name="Arredondo F."/>
            <person name="Hong C."/>
            <person name="Coffey M."/>
            <person name="Young S.K."/>
            <person name="Zeng Q."/>
            <person name="Gargeya S."/>
            <person name="Fitzgerald M."/>
            <person name="Abouelleil A."/>
            <person name="Alvarado L."/>
            <person name="Chapman S.B."/>
            <person name="Gainer-Dewar J."/>
            <person name="Goldberg J."/>
            <person name="Griggs A."/>
            <person name="Gujja S."/>
            <person name="Hansen M."/>
            <person name="Howarth C."/>
            <person name="Imamovic A."/>
            <person name="Ireland A."/>
            <person name="Larimer J."/>
            <person name="McCowan C."/>
            <person name="Murphy C."/>
            <person name="Pearson M."/>
            <person name="Poon T.W."/>
            <person name="Priest M."/>
            <person name="Roberts A."/>
            <person name="Saif S."/>
            <person name="Shea T."/>
            <person name="Sykes S."/>
            <person name="Wortman J."/>
            <person name="Nusbaum C."/>
            <person name="Birren B."/>
        </authorList>
    </citation>
    <scope>NUCLEOTIDE SEQUENCE [LARGE SCALE GENOMIC DNA]</scope>
    <source>
        <strain evidence="1 2">INRA-310</strain>
    </source>
</reference>
<evidence type="ECO:0000313" key="2">
    <source>
        <dbReference type="Proteomes" id="UP000018817"/>
    </source>
</evidence>
<dbReference type="VEuPathDB" id="FungiDB:PPTG_12832"/>
<protein>
    <submittedName>
        <fullName evidence="1">Uncharacterized protein</fullName>
    </submittedName>
</protein>
<dbReference type="EMBL" id="KI669594">
    <property type="protein sequence ID" value="ETN06812.1"/>
    <property type="molecule type" value="Genomic_DNA"/>
</dbReference>
<evidence type="ECO:0000313" key="1">
    <source>
        <dbReference type="EMBL" id="ETN06812.1"/>
    </source>
</evidence>